<dbReference type="EMBL" id="LZFP01000002">
    <property type="protein sequence ID" value="OBR41489.1"/>
    <property type="molecule type" value="Genomic_DNA"/>
</dbReference>
<dbReference type="AlphaFoldDB" id="A0A1B7ZDR6"/>
<organism evidence="3 4">
    <name type="scientific">Maribacter hydrothermalis</name>
    <dbReference type="NCBI Taxonomy" id="1836467"/>
    <lineage>
        <taxon>Bacteria</taxon>
        <taxon>Pseudomonadati</taxon>
        <taxon>Bacteroidota</taxon>
        <taxon>Flavobacteriia</taxon>
        <taxon>Flavobacteriales</taxon>
        <taxon>Flavobacteriaceae</taxon>
        <taxon>Maribacter</taxon>
    </lineage>
</organism>
<dbReference type="Gene3D" id="2.60.120.1130">
    <property type="match status" value="1"/>
</dbReference>
<dbReference type="Proteomes" id="UP000092164">
    <property type="component" value="Unassembled WGS sequence"/>
</dbReference>
<keyword evidence="1" id="KW-0732">Signal</keyword>
<dbReference type="RefSeq" id="WP_068482114.1">
    <property type="nucleotide sequence ID" value="NZ_CP018760.1"/>
</dbReference>
<dbReference type="SUPFAM" id="SSF54001">
    <property type="entry name" value="Cysteine proteinases"/>
    <property type="match status" value="1"/>
</dbReference>
<dbReference type="Gene3D" id="3.10.620.30">
    <property type="match status" value="1"/>
</dbReference>
<gene>
    <name evidence="3" type="ORF">A9200_12710</name>
</gene>
<name>A0A1B7ZDR6_9FLAO</name>
<dbReference type="InterPro" id="IPR038765">
    <property type="entry name" value="Papain-like_cys_pep_sf"/>
</dbReference>
<dbReference type="KEGG" id="mart:BTR34_04325"/>
<feature type="chain" id="PRO_5008602599" description="DUF3857 domain-containing protein" evidence="1">
    <location>
        <begin position="19"/>
        <end position="630"/>
    </location>
</feature>
<feature type="domain" description="DUF3857" evidence="2">
    <location>
        <begin position="53"/>
        <end position="209"/>
    </location>
</feature>
<evidence type="ECO:0000313" key="4">
    <source>
        <dbReference type="Proteomes" id="UP000092164"/>
    </source>
</evidence>
<evidence type="ECO:0000259" key="2">
    <source>
        <dbReference type="Pfam" id="PF12969"/>
    </source>
</evidence>
<dbReference type="Gene3D" id="2.60.40.3140">
    <property type="match status" value="1"/>
</dbReference>
<keyword evidence="4" id="KW-1185">Reference proteome</keyword>
<dbReference type="InterPro" id="IPR024618">
    <property type="entry name" value="DUF3857"/>
</dbReference>
<dbReference type="STRING" id="1836467.BTR34_04325"/>
<dbReference type="Pfam" id="PF12969">
    <property type="entry name" value="DUF3857"/>
    <property type="match status" value="1"/>
</dbReference>
<evidence type="ECO:0000313" key="3">
    <source>
        <dbReference type="EMBL" id="OBR41489.1"/>
    </source>
</evidence>
<proteinExistence type="predicted"/>
<comment type="caution">
    <text evidence="3">The sequence shown here is derived from an EMBL/GenBank/DDBJ whole genome shotgun (WGS) entry which is preliminary data.</text>
</comment>
<reference evidence="4" key="1">
    <citation type="submission" date="2016-06" db="EMBL/GenBank/DDBJ databases">
        <authorList>
            <person name="Zhan P."/>
        </authorList>
    </citation>
    <scope>NUCLEOTIDE SEQUENCE [LARGE SCALE GENOMIC DNA]</scope>
    <source>
        <strain evidence="4">T28</strain>
    </source>
</reference>
<sequence>MRILLVLFFLTITQTAVSQEYNFSKIDSALLKNADAVVRLDQMNILVKSSDFMEITSTRAVTVINEKGSKHVSAMAFYDKETAIKNLVAIIYDANGEEIEKFKEKDFKDQTATGEGTLYSDSRVKFLKYTPVDYPYTIVLEKKYTTSDTAFMPRWYFLDGYRISVEKSEFSLSVPVEIKYRFKDNNLESFKIEGTNNTNGVKYSATNLRALESEDFDPEFVDFTPNVQLALNNFHLKGIDGYATSWKEFGSWIYNSLLVDRGELNTATIQKVQQLVKGIEDEKEIIKKVYQFVQDNTRYISVQMGIGGWMPINADEVDRVKYGDCKGLTNYTMSLLKAVGIESFYTIVSADARMKSLDYDFPSLQGNHAFLNVPLENEEIWLECTSQEVPANFLGTFTDNRYVLKVGPNGGEMVKSRHYRPEQSKQTTKAKIQLGESVINAQVEIKSSGIQYNQKYGLANDSKEDIEKYYKNYWDYVNAIQIQSHELINNKDSIVTTEKVNFKTMGYLSKAGDRILFAPNMLNRNAYVPKRDNNRKREVVIKRGYLDEDDFIIELPKGFTVEANLKPTKINNEFGEYEVTVEHLSENKIRYKRRLLMKSGSFPKTSYEDYREFRKTISRVDSSKIVLIKK</sequence>
<dbReference type="OrthoDB" id="8595007at2"/>
<accession>A0A1B7ZDR6</accession>
<feature type="signal peptide" evidence="1">
    <location>
        <begin position="1"/>
        <end position="18"/>
    </location>
</feature>
<evidence type="ECO:0000256" key="1">
    <source>
        <dbReference type="SAM" id="SignalP"/>
    </source>
</evidence>
<protein>
    <recommendedName>
        <fullName evidence="2">DUF3857 domain-containing protein</fullName>
    </recommendedName>
</protein>